<keyword evidence="2" id="KW-1185">Reference proteome</keyword>
<reference evidence="1" key="1">
    <citation type="submission" date="2022-07" db="EMBL/GenBank/DDBJ databases">
        <title>Phylogenomic reconstructions and comparative analyses of Kickxellomycotina fungi.</title>
        <authorList>
            <person name="Reynolds N.K."/>
            <person name="Stajich J.E."/>
            <person name="Barry K."/>
            <person name="Grigoriev I.V."/>
            <person name="Crous P."/>
            <person name="Smith M.E."/>
        </authorList>
    </citation>
    <scope>NUCLEOTIDE SEQUENCE</scope>
    <source>
        <strain evidence="1">NBRC 100468</strain>
    </source>
</reference>
<dbReference type="AlphaFoldDB" id="A0A9W7ZXJ6"/>
<sequence length="111" mass="11781">MVEMRAVEADPNIEMKNIPLAQDHIGGQADPGHAANRLDATTETIQATEIDIVTEVGTAIRMIGIDVVETVIMIVTDDTGMSDVATEIAAMGDIHHVGTIDTGDLARIDVM</sequence>
<dbReference type="EMBL" id="JANBPU010000038">
    <property type="protein sequence ID" value="KAJ1918787.1"/>
    <property type="molecule type" value="Genomic_DNA"/>
</dbReference>
<gene>
    <name evidence="1" type="ORF">H4219_002406</name>
</gene>
<evidence type="ECO:0000313" key="1">
    <source>
        <dbReference type="EMBL" id="KAJ1918787.1"/>
    </source>
</evidence>
<dbReference type="Proteomes" id="UP001150538">
    <property type="component" value="Unassembled WGS sequence"/>
</dbReference>
<proteinExistence type="predicted"/>
<organism evidence="1 2">
    <name type="scientific">Mycoemilia scoparia</name>
    <dbReference type="NCBI Taxonomy" id="417184"/>
    <lineage>
        <taxon>Eukaryota</taxon>
        <taxon>Fungi</taxon>
        <taxon>Fungi incertae sedis</taxon>
        <taxon>Zoopagomycota</taxon>
        <taxon>Kickxellomycotina</taxon>
        <taxon>Kickxellomycetes</taxon>
        <taxon>Kickxellales</taxon>
        <taxon>Kickxellaceae</taxon>
        <taxon>Mycoemilia</taxon>
    </lineage>
</organism>
<comment type="caution">
    <text evidence="1">The sequence shown here is derived from an EMBL/GenBank/DDBJ whole genome shotgun (WGS) entry which is preliminary data.</text>
</comment>
<protein>
    <submittedName>
        <fullName evidence="1">Uncharacterized protein</fullName>
    </submittedName>
</protein>
<evidence type="ECO:0000313" key="2">
    <source>
        <dbReference type="Proteomes" id="UP001150538"/>
    </source>
</evidence>
<accession>A0A9W7ZXJ6</accession>
<name>A0A9W7ZXJ6_9FUNG</name>